<feature type="transmembrane region" description="Helical" evidence="1">
    <location>
        <begin position="51"/>
        <end position="76"/>
    </location>
</feature>
<keyword evidence="1" id="KW-1133">Transmembrane helix</keyword>
<feature type="transmembrane region" description="Helical" evidence="1">
    <location>
        <begin position="133"/>
        <end position="156"/>
    </location>
</feature>
<evidence type="ECO:0000256" key="1">
    <source>
        <dbReference type="SAM" id="Phobius"/>
    </source>
</evidence>
<feature type="transmembrane region" description="Helical" evidence="1">
    <location>
        <begin position="12"/>
        <end position="31"/>
    </location>
</feature>
<reference evidence="2 3" key="1">
    <citation type="submission" date="2014-09" db="EMBL/GenBank/DDBJ databases">
        <authorList>
            <person name="Martin A.A."/>
        </authorList>
    </citation>
    <scope>NUCLEOTIDE SEQUENCE</scope>
    <source>
        <strain evidence="3">ED321</strain>
        <strain evidence="2">ED321 Heterogonic</strain>
    </source>
</reference>
<reference evidence="4" key="2">
    <citation type="submission" date="2020-12" db="UniProtKB">
        <authorList>
            <consortium name="WormBaseParasite"/>
        </authorList>
    </citation>
    <scope>IDENTIFICATION</scope>
</reference>
<name>A0A090LGE9_STRRB</name>
<evidence type="ECO:0000313" key="2">
    <source>
        <dbReference type="EMBL" id="CEF68881.1"/>
    </source>
</evidence>
<protein>
    <submittedName>
        <fullName evidence="4">Serpentine receptor class gamma</fullName>
    </submittedName>
</protein>
<dbReference type="CTD" id="36381251"/>
<keyword evidence="1" id="KW-0472">Membrane</keyword>
<dbReference type="WormBase" id="SRAE_2000353550">
    <property type="protein sequence ID" value="SRP09704"/>
    <property type="gene ID" value="WBGene00263758"/>
</dbReference>
<keyword evidence="1" id="KW-0812">Transmembrane</keyword>
<evidence type="ECO:0000313" key="4">
    <source>
        <dbReference type="WBParaSite" id="SRAE_2000353550.1"/>
    </source>
</evidence>
<accession>A0A090LGE9</accession>
<keyword evidence="3" id="KW-1185">Reference proteome</keyword>
<sequence length="185" mass="21749">MLFSYDRVKIIICIIFCISLSFGIICAFYKSKFSYDEASRTIYSLHFATGINLWVRIIFNIIMIIIVLTSLIFNILDAHHLINAKVFDNSKKKKTYWFPLYAGFLFITSTLIEACFTMRYISNIINNSKLCIISFNLLYIIGDVTIFGDFYFFLLFSTDIRREIKIYFMKIYPRKKNNTAIISTN</sequence>
<dbReference type="GeneID" id="36381251"/>
<dbReference type="WBParaSite" id="SRAE_2000353550.1">
    <property type="protein sequence ID" value="SRAE_2000353550.1"/>
    <property type="gene ID" value="WBGene00263758"/>
</dbReference>
<gene>
    <name evidence="2 4 5" type="ORF">SRAE_2000353550</name>
</gene>
<proteinExistence type="predicted"/>
<dbReference type="Proteomes" id="UP000035682">
    <property type="component" value="Unplaced"/>
</dbReference>
<organism evidence="2">
    <name type="scientific">Strongyloides ratti</name>
    <name type="common">Parasitic roundworm</name>
    <dbReference type="NCBI Taxonomy" id="34506"/>
    <lineage>
        <taxon>Eukaryota</taxon>
        <taxon>Metazoa</taxon>
        <taxon>Ecdysozoa</taxon>
        <taxon>Nematoda</taxon>
        <taxon>Chromadorea</taxon>
        <taxon>Rhabditida</taxon>
        <taxon>Tylenchina</taxon>
        <taxon>Panagrolaimomorpha</taxon>
        <taxon>Strongyloidoidea</taxon>
        <taxon>Strongyloididae</taxon>
        <taxon>Strongyloides</taxon>
    </lineage>
</organism>
<evidence type="ECO:0000313" key="5">
    <source>
        <dbReference type="WormBase" id="SRAE_2000353550"/>
    </source>
</evidence>
<dbReference type="EMBL" id="LN609529">
    <property type="protein sequence ID" value="CEF68881.1"/>
    <property type="molecule type" value="Genomic_DNA"/>
</dbReference>
<dbReference type="RefSeq" id="XP_024508081.1">
    <property type="nucleotide sequence ID" value="XM_024654739.1"/>
</dbReference>
<feature type="transmembrane region" description="Helical" evidence="1">
    <location>
        <begin position="97"/>
        <end position="121"/>
    </location>
</feature>
<evidence type="ECO:0000313" key="3">
    <source>
        <dbReference type="Proteomes" id="UP000035682"/>
    </source>
</evidence>
<dbReference type="AlphaFoldDB" id="A0A090LGE9"/>